<dbReference type="RefSeq" id="WP_092905220.1">
    <property type="nucleotide sequence ID" value="NZ_FOZS01000002.1"/>
</dbReference>
<evidence type="ECO:0000313" key="3">
    <source>
        <dbReference type="Proteomes" id="UP000199199"/>
    </source>
</evidence>
<accession>A0A1I6SPL6</accession>
<feature type="domain" description="Halobacterial output" evidence="1">
    <location>
        <begin position="14"/>
        <end position="91"/>
    </location>
</feature>
<reference evidence="3" key="1">
    <citation type="submission" date="2016-10" db="EMBL/GenBank/DDBJ databases">
        <authorList>
            <person name="Varghese N."/>
            <person name="Submissions S."/>
        </authorList>
    </citation>
    <scope>NUCLEOTIDE SEQUENCE [LARGE SCALE GENOMIC DNA]</scope>
    <source>
        <strain evidence="3">DSM 22427</strain>
    </source>
</reference>
<dbReference type="EMBL" id="FOZS01000002">
    <property type="protein sequence ID" value="SFS78718.1"/>
    <property type="molecule type" value="Genomic_DNA"/>
</dbReference>
<sequence>MLLSVDRSNERTGQSLSFEIIAAIAEKEGVEPTAIEPPEYEPLYEVLNPEALDALFAPREDGTPRSKGRVEFPYCGYRVTVSSDGEITVSE</sequence>
<dbReference type="OrthoDB" id="199137at2157"/>
<organism evidence="2 3">
    <name type="scientific">Halostagnicola kamekurae</name>
    <dbReference type="NCBI Taxonomy" id="619731"/>
    <lineage>
        <taxon>Archaea</taxon>
        <taxon>Methanobacteriati</taxon>
        <taxon>Methanobacteriota</taxon>
        <taxon>Stenosarchaea group</taxon>
        <taxon>Halobacteria</taxon>
        <taxon>Halobacteriales</taxon>
        <taxon>Natrialbaceae</taxon>
        <taxon>Halostagnicola</taxon>
    </lineage>
</organism>
<evidence type="ECO:0000313" key="2">
    <source>
        <dbReference type="EMBL" id="SFS78718.1"/>
    </source>
</evidence>
<keyword evidence="3" id="KW-1185">Reference proteome</keyword>
<protein>
    <recommendedName>
        <fullName evidence="1">Halobacterial output domain-containing protein</fullName>
    </recommendedName>
</protein>
<evidence type="ECO:0000259" key="1">
    <source>
        <dbReference type="Pfam" id="PF18545"/>
    </source>
</evidence>
<name>A0A1I6SPL6_9EURY</name>
<proteinExistence type="predicted"/>
<dbReference type="Pfam" id="PF18545">
    <property type="entry name" value="HalOD1"/>
    <property type="match status" value="1"/>
</dbReference>
<dbReference type="Proteomes" id="UP000199199">
    <property type="component" value="Unassembled WGS sequence"/>
</dbReference>
<dbReference type="InterPro" id="IPR040624">
    <property type="entry name" value="HalOD1"/>
</dbReference>
<dbReference type="AlphaFoldDB" id="A0A1I6SPL6"/>
<gene>
    <name evidence="2" type="ORF">SAMN04488556_2819</name>
</gene>